<feature type="region of interest" description="Disordered" evidence="1">
    <location>
        <begin position="39"/>
        <end position="72"/>
    </location>
</feature>
<dbReference type="Proteomes" id="UP000266841">
    <property type="component" value="Unassembled WGS sequence"/>
</dbReference>
<sequence length="151" mass="16199">MPHRVAWNLLGSDFTRLFGSGGQSGGDREGKKRTCLHTIVGGMGKGGQPARGDRTSPARARPTPNRARGPSQNAFCEEFKRGQSQDSQCHSKDTMPSLHDHLALDVVFDKGNEPPAPDRDLTGGTTSTVDSDSTVDSEGRWELPIGPTRAT</sequence>
<keyword evidence="3" id="KW-1185">Reference proteome</keyword>
<gene>
    <name evidence="2" type="ORF">THAOC_18306</name>
</gene>
<organism evidence="2 3">
    <name type="scientific">Thalassiosira oceanica</name>
    <name type="common">Marine diatom</name>
    <dbReference type="NCBI Taxonomy" id="159749"/>
    <lineage>
        <taxon>Eukaryota</taxon>
        <taxon>Sar</taxon>
        <taxon>Stramenopiles</taxon>
        <taxon>Ochrophyta</taxon>
        <taxon>Bacillariophyta</taxon>
        <taxon>Coscinodiscophyceae</taxon>
        <taxon>Thalassiosirophycidae</taxon>
        <taxon>Thalassiosirales</taxon>
        <taxon>Thalassiosiraceae</taxon>
        <taxon>Thalassiosira</taxon>
    </lineage>
</organism>
<evidence type="ECO:0000256" key="1">
    <source>
        <dbReference type="SAM" id="MobiDB-lite"/>
    </source>
</evidence>
<proteinExistence type="predicted"/>
<evidence type="ECO:0000313" key="3">
    <source>
        <dbReference type="Proteomes" id="UP000266841"/>
    </source>
</evidence>
<feature type="compositionally biased region" description="Basic and acidic residues" evidence="1">
    <location>
        <begin position="108"/>
        <end position="121"/>
    </location>
</feature>
<dbReference type="EMBL" id="AGNL01020253">
    <property type="protein sequence ID" value="EJK61244.1"/>
    <property type="molecule type" value="Genomic_DNA"/>
</dbReference>
<comment type="caution">
    <text evidence="2">The sequence shown here is derived from an EMBL/GenBank/DDBJ whole genome shotgun (WGS) entry which is preliminary data.</text>
</comment>
<protein>
    <submittedName>
        <fullName evidence="2">Uncharacterized protein</fullName>
    </submittedName>
</protein>
<reference evidence="2 3" key="1">
    <citation type="journal article" date="2012" name="Genome Biol.">
        <title>Genome and low-iron response of an oceanic diatom adapted to chronic iron limitation.</title>
        <authorList>
            <person name="Lommer M."/>
            <person name="Specht M."/>
            <person name="Roy A.S."/>
            <person name="Kraemer L."/>
            <person name="Andreson R."/>
            <person name="Gutowska M.A."/>
            <person name="Wolf J."/>
            <person name="Bergner S.V."/>
            <person name="Schilhabel M.B."/>
            <person name="Klostermeier U.C."/>
            <person name="Beiko R.G."/>
            <person name="Rosenstiel P."/>
            <person name="Hippler M."/>
            <person name="Laroche J."/>
        </authorList>
    </citation>
    <scope>NUCLEOTIDE SEQUENCE [LARGE SCALE GENOMIC DNA]</scope>
    <source>
        <strain evidence="2 3">CCMP1005</strain>
    </source>
</reference>
<evidence type="ECO:0000313" key="2">
    <source>
        <dbReference type="EMBL" id="EJK61244.1"/>
    </source>
</evidence>
<feature type="region of interest" description="Disordered" evidence="1">
    <location>
        <begin position="108"/>
        <end position="151"/>
    </location>
</feature>
<feature type="non-terminal residue" evidence="2">
    <location>
        <position position="151"/>
    </location>
</feature>
<name>K0S8L0_THAOC</name>
<accession>K0S8L0</accession>
<feature type="compositionally biased region" description="Low complexity" evidence="1">
    <location>
        <begin position="57"/>
        <end position="68"/>
    </location>
</feature>
<feature type="compositionally biased region" description="Low complexity" evidence="1">
    <location>
        <begin position="122"/>
        <end position="136"/>
    </location>
</feature>
<dbReference type="AlphaFoldDB" id="K0S8L0"/>